<dbReference type="OrthoDB" id="2447509at2759"/>
<organism evidence="1">
    <name type="scientific">Mucor ambiguus</name>
    <dbReference type="NCBI Taxonomy" id="91626"/>
    <lineage>
        <taxon>Eukaryota</taxon>
        <taxon>Fungi</taxon>
        <taxon>Fungi incertae sedis</taxon>
        <taxon>Mucoromycota</taxon>
        <taxon>Mucoromycotina</taxon>
        <taxon>Mucoromycetes</taxon>
        <taxon>Mucorales</taxon>
        <taxon>Mucorineae</taxon>
        <taxon>Mucoraceae</taxon>
        <taxon>Mucor</taxon>
    </lineage>
</organism>
<sequence>MNVGLDRRYANEKHGAYTYRIHEGAHHLISPELIPKPNNAIQQPNGIENIQIIFRAESDTDIRRSNAPTADEVGVLIVGGEDESII</sequence>
<dbReference type="EMBL" id="DF836451">
    <property type="protein sequence ID" value="GAN07456.1"/>
    <property type="molecule type" value="Genomic_DNA"/>
</dbReference>
<accession>A0A0C9MAB0</accession>
<dbReference type="AlphaFoldDB" id="A0A0C9MAB0"/>
<proteinExistence type="predicted"/>
<reference evidence="1" key="1">
    <citation type="submission" date="2014-09" db="EMBL/GenBank/DDBJ databases">
        <title>Draft genome sequence of an oleaginous Mucoromycotina fungus Mucor ambiguus NBRC6742.</title>
        <authorList>
            <person name="Takeda I."/>
            <person name="Yamane N."/>
            <person name="Morita T."/>
            <person name="Tamano K."/>
            <person name="Machida M."/>
            <person name="Baker S."/>
            <person name="Koike H."/>
        </authorList>
    </citation>
    <scope>NUCLEOTIDE SEQUENCE</scope>
    <source>
        <strain evidence="1">NBRC 6742</strain>
    </source>
</reference>
<name>A0A0C9MAB0_9FUNG</name>
<protein>
    <submittedName>
        <fullName evidence="1">Uncharacterized protein</fullName>
    </submittedName>
</protein>
<dbReference type="Proteomes" id="UP000053815">
    <property type="component" value="Unassembled WGS sequence"/>
</dbReference>
<gene>
    <name evidence="1" type="ORF">MAM1_0162c06953</name>
</gene>
<evidence type="ECO:0000313" key="2">
    <source>
        <dbReference type="Proteomes" id="UP000053815"/>
    </source>
</evidence>
<keyword evidence="2" id="KW-1185">Reference proteome</keyword>
<evidence type="ECO:0000313" key="1">
    <source>
        <dbReference type="EMBL" id="GAN07456.1"/>
    </source>
</evidence>